<gene>
    <name evidence="1" type="ORF">BSTOLATCC_MIC11565</name>
</gene>
<keyword evidence="2" id="KW-1185">Reference proteome</keyword>
<organism evidence="1 2">
    <name type="scientific">Blepharisma stoltei</name>
    <dbReference type="NCBI Taxonomy" id="1481888"/>
    <lineage>
        <taxon>Eukaryota</taxon>
        <taxon>Sar</taxon>
        <taxon>Alveolata</taxon>
        <taxon>Ciliophora</taxon>
        <taxon>Postciliodesmatophora</taxon>
        <taxon>Heterotrichea</taxon>
        <taxon>Heterotrichida</taxon>
        <taxon>Blepharismidae</taxon>
        <taxon>Blepharisma</taxon>
    </lineage>
</organism>
<evidence type="ECO:0000313" key="1">
    <source>
        <dbReference type="EMBL" id="CAG9314564.1"/>
    </source>
</evidence>
<dbReference type="AlphaFoldDB" id="A0AAU9IQZ1"/>
<proteinExistence type="predicted"/>
<accession>A0AAU9IQZ1</accession>
<name>A0AAU9IQZ1_9CILI</name>
<reference evidence="1" key="1">
    <citation type="submission" date="2021-09" db="EMBL/GenBank/DDBJ databases">
        <authorList>
            <consortium name="AG Swart"/>
            <person name="Singh M."/>
            <person name="Singh A."/>
            <person name="Seah K."/>
            <person name="Emmerich C."/>
        </authorList>
    </citation>
    <scope>NUCLEOTIDE SEQUENCE</scope>
    <source>
        <strain evidence="1">ATCC30299</strain>
    </source>
</reference>
<comment type="caution">
    <text evidence="1">The sequence shown here is derived from an EMBL/GenBank/DDBJ whole genome shotgun (WGS) entry which is preliminary data.</text>
</comment>
<sequence length="75" mass="9342">MESYWNENGKRVRQLDWPSQKRARICCHDAEMEDPQRSYMRIRKTQIQNMLERQMSLYKMQERSYSTCYRPCELE</sequence>
<protein>
    <submittedName>
        <fullName evidence="1">Uncharacterized protein</fullName>
    </submittedName>
</protein>
<evidence type="ECO:0000313" key="2">
    <source>
        <dbReference type="Proteomes" id="UP001162131"/>
    </source>
</evidence>
<dbReference type="EMBL" id="CAJZBQ010000012">
    <property type="protein sequence ID" value="CAG9314564.1"/>
    <property type="molecule type" value="Genomic_DNA"/>
</dbReference>
<dbReference type="Proteomes" id="UP001162131">
    <property type="component" value="Unassembled WGS sequence"/>
</dbReference>